<dbReference type="Pfam" id="PF04909">
    <property type="entry name" value="Amidohydro_2"/>
    <property type="match status" value="1"/>
</dbReference>
<dbReference type="PANTHER" id="PTHR21240:SF28">
    <property type="entry name" value="ISO-OROTATE DECARBOXYLASE (EUROFUNG)"/>
    <property type="match status" value="1"/>
</dbReference>
<keyword evidence="3" id="KW-0378">Hydrolase</keyword>
<sequence>MLIDIHAHAAGNYGTVDSIKIMSRKYNIEKIVLCTSPKNMQKLKAPPGMPFKQKPDSIYMMNRMNRLAYNHFFKGNGDGNQFVCELKNQLPGLIIQFLWVNPLDTGHMNSLETSIRTYRPKGIKLHQAWNPFKIDGREFKNLVDIASSNKLPVFIHLYSKKEVLKLLRFIRENQSAVFIIGHLTGTDLFCESGVNLKNVYFDTSSSGRIQGSDIKHAIDAFGYEHIVFGTDTPYAGIDEQLDRLERLKLSDNAKEHIYSLNARNILKLQD</sequence>
<name>A0A1V4SNP2_RUMHU</name>
<dbReference type="PROSITE" id="PS00018">
    <property type="entry name" value="EF_HAND_1"/>
    <property type="match status" value="1"/>
</dbReference>
<dbReference type="CDD" id="cd01292">
    <property type="entry name" value="metallo-dependent_hydrolases"/>
    <property type="match status" value="1"/>
</dbReference>
<dbReference type="GO" id="GO:0005737">
    <property type="term" value="C:cytoplasm"/>
    <property type="evidence" value="ECO:0007669"/>
    <property type="project" value="TreeGrafter"/>
</dbReference>
<evidence type="ECO:0000313" key="3">
    <source>
        <dbReference type="EMBL" id="OPX45096.1"/>
    </source>
</evidence>
<dbReference type="InterPro" id="IPR032466">
    <property type="entry name" value="Metal_Hydrolase"/>
</dbReference>
<dbReference type="SUPFAM" id="SSF51556">
    <property type="entry name" value="Metallo-dependent hydrolases"/>
    <property type="match status" value="1"/>
</dbReference>
<feature type="domain" description="Amidohydrolase-related" evidence="2">
    <location>
        <begin position="40"/>
        <end position="267"/>
    </location>
</feature>
<evidence type="ECO:0000256" key="1">
    <source>
        <dbReference type="ARBA" id="ARBA00023239"/>
    </source>
</evidence>
<dbReference type="STRING" id="48256.CLHUN_09830"/>
<keyword evidence="1" id="KW-0456">Lyase</keyword>
<dbReference type="GO" id="GO:0016831">
    <property type="term" value="F:carboxy-lyase activity"/>
    <property type="evidence" value="ECO:0007669"/>
    <property type="project" value="InterPro"/>
</dbReference>
<dbReference type="RefSeq" id="WP_080063438.1">
    <property type="nucleotide sequence ID" value="NZ_MZGX01000005.1"/>
</dbReference>
<organism evidence="3 4">
    <name type="scientific">Ruminiclostridium hungatei</name>
    <name type="common">Clostridium hungatei</name>
    <dbReference type="NCBI Taxonomy" id="48256"/>
    <lineage>
        <taxon>Bacteria</taxon>
        <taxon>Bacillati</taxon>
        <taxon>Bacillota</taxon>
        <taxon>Clostridia</taxon>
        <taxon>Eubacteriales</taxon>
        <taxon>Oscillospiraceae</taxon>
        <taxon>Ruminiclostridium</taxon>
    </lineage>
</organism>
<dbReference type="GO" id="GO:0016787">
    <property type="term" value="F:hydrolase activity"/>
    <property type="evidence" value="ECO:0007669"/>
    <property type="project" value="UniProtKB-KW"/>
</dbReference>
<dbReference type="OrthoDB" id="9771932at2"/>
<reference evidence="3 4" key="1">
    <citation type="submission" date="2017-03" db="EMBL/GenBank/DDBJ databases">
        <title>Genome sequence of Clostridium hungatei DSM 14427.</title>
        <authorList>
            <person name="Poehlein A."/>
            <person name="Daniel R."/>
        </authorList>
    </citation>
    <scope>NUCLEOTIDE SEQUENCE [LARGE SCALE GENOMIC DNA]</scope>
    <source>
        <strain evidence="3 4">DSM 14427</strain>
    </source>
</reference>
<dbReference type="Proteomes" id="UP000191554">
    <property type="component" value="Unassembled WGS sequence"/>
</dbReference>
<dbReference type="GO" id="GO:0019748">
    <property type="term" value="P:secondary metabolic process"/>
    <property type="evidence" value="ECO:0007669"/>
    <property type="project" value="TreeGrafter"/>
</dbReference>
<keyword evidence="4" id="KW-1185">Reference proteome</keyword>
<gene>
    <name evidence="3" type="ORF">CLHUN_09830</name>
</gene>
<dbReference type="InterPro" id="IPR032465">
    <property type="entry name" value="ACMSD"/>
</dbReference>
<comment type="caution">
    <text evidence="3">The sequence shown here is derived from an EMBL/GenBank/DDBJ whole genome shotgun (WGS) entry which is preliminary data.</text>
</comment>
<dbReference type="AlphaFoldDB" id="A0A1V4SNP2"/>
<accession>A0A1V4SNP2</accession>
<evidence type="ECO:0000313" key="4">
    <source>
        <dbReference type="Proteomes" id="UP000191554"/>
    </source>
</evidence>
<dbReference type="InterPro" id="IPR018247">
    <property type="entry name" value="EF_Hand_1_Ca_BS"/>
</dbReference>
<dbReference type="PANTHER" id="PTHR21240">
    <property type="entry name" value="2-AMINO-3-CARBOXYLMUCONATE-6-SEMIALDEHYDE DECARBOXYLASE"/>
    <property type="match status" value="1"/>
</dbReference>
<protein>
    <submittedName>
        <fullName evidence="3">Amidohydrolase</fullName>
    </submittedName>
</protein>
<proteinExistence type="predicted"/>
<dbReference type="Gene3D" id="3.20.20.140">
    <property type="entry name" value="Metal-dependent hydrolases"/>
    <property type="match status" value="1"/>
</dbReference>
<evidence type="ECO:0000259" key="2">
    <source>
        <dbReference type="Pfam" id="PF04909"/>
    </source>
</evidence>
<dbReference type="InterPro" id="IPR006680">
    <property type="entry name" value="Amidohydro-rel"/>
</dbReference>
<dbReference type="EMBL" id="MZGX01000005">
    <property type="protein sequence ID" value="OPX45096.1"/>
    <property type="molecule type" value="Genomic_DNA"/>
</dbReference>